<evidence type="ECO:0000313" key="2">
    <source>
        <dbReference type="Proteomes" id="UP000887116"/>
    </source>
</evidence>
<name>A0A8X6M6N2_TRICU</name>
<comment type="caution">
    <text evidence="1">The sequence shown here is derived from an EMBL/GenBank/DDBJ whole genome shotgun (WGS) entry which is preliminary data.</text>
</comment>
<proteinExistence type="predicted"/>
<evidence type="ECO:0000313" key="1">
    <source>
        <dbReference type="EMBL" id="GFR33847.1"/>
    </source>
</evidence>
<dbReference type="Proteomes" id="UP000887116">
    <property type="component" value="Unassembled WGS sequence"/>
</dbReference>
<sequence>MIFCGWNAHLRDKASGGKVGDRSKLQNETRISHLWAVVKHDEFSAEVSTELLSSKIGLPVHLQRPMLSSFQGFLLILENKRNPLVPDQVCTVAVAALPHPFLPAT</sequence>
<reference evidence="1" key="1">
    <citation type="submission" date="2020-07" db="EMBL/GenBank/DDBJ databases">
        <title>Multicomponent nature underlies the extraordinary mechanical properties of spider dragline silk.</title>
        <authorList>
            <person name="Kono N."/>
            <person name="Nakamura H."/>
            <person name="Mori M."/>
            <person name="Yoshida Y."/>
            <person name="Ohtoshi R."/>
            <person name="Malay A.D."/>
            <person name="Moran D.A.P."/>
            <person name="Tomita M."/>
            <person name="Numata K."/>
            <person name="Arakawa K."/>
        </authorList>
    </citation>
    <scope>NUCLEOTIDE SEQUENCE</scope>
</reference>
<organism evidence="1 2">
    <name type="scientific">Trichonephila clavata</name>
    <name type="common">Joro spider</name>
    <name type="synonym">Nephila clavata</name>
    <dbReference type="NCBI Taxonomy" id="2740835"/>
    <lineage>
        <taxon>Eukaryota</taxon>
        <taxon>Metazoa</taxon>
        <taxon>Ecdysozoa</taxon>
        <taxon>Arthropoda</taxon>
        <taxon>Chelicerata</taxon>
        <taxon>Arachnida</taxon>
        <taxon>Araneae</taxon>
        <taxon>Araneomorphae</taxon>
        <taxon>Entelegynae</taxon>
        <taxon>Araneoidea</taxon>
        <taxon>Nephilidae</taxon>
        <taxon>Trichonephila</taxon>
    </lineage>
</organism>
<dbReference type="AlphaFoldDB" id="A0A8X6M6N2"/>
<protein>
    <submittedName>
        <fullName evidence="1">Uncharacterized protein</fullName>
    </submittedName>
</protein>
<dbReference type="EMBL" id="BMAO01029750">
    <property type="protein sequence ID" value="GFR33847.1"/>
    <property type="molecule type" value="Genomic_DNA"/>
</dbReference>
<accession>A0A8X6M6N2</accession>
<keyword evidence="2" id="KW-1185">Reference proteome</keyword>
<gene>
    <name evidence="1" type="ORF">TNCT_151131</name>
</gene>